<dbReference type="AlphaFoldDB" id="A0A7Y4NU51"/>
<accession>A0A7Y4NU51</accession>
<organism evidence="2 3">
    <name type="scientific">Corallococcus exercitus</name>
    <dbReference type="NCBI Taxonomy" id="2316736"/>
    <lineage>
        <taxon>Bacteria</taxon>
        <taxon>Pseudomonadati</taxon>
        <taxon>Myxococcota</taxon>
        <taxon>Myxococcia</taxon>
        <taxon>Myxococcales</taxon>
        <taxon>Cystobacterineae</taxon>
        <taxon>Myxococcaceae</taxon>
        <taxon>Corallococcus</taxon>
    </lineage>
</organism>
<feature type="compositionally biased region" description="Polar residues" evidence="1">
    <location>
        <begin position="317"/>
        <end position="327"/>
    </location>
</feature>
<evidence type="ECO:0000256" key="1">
    <source>
        <dbReference type="SAM" id="MobiDB-lite"/>
    </source>
</evidence>
<dbReference type="Proteomes" id="UP000563426">
    <property type="component" value="Unassembled WGS sequence"/>
</dbReference>
<dbReference type="RefSeq" id="WP_171436847.1">
    <property type="nucleotide sequence ID" value="NZ_JABFJV010000167.1"/>
</dbReference>
<feature type="region of interest" description="Disordered" evidence="1">
    <location>
        <begin position="302"/>
        <end position="338"/>
    </location>
</feature>
<comment type="caution">
    <text evidence="2">The sequence shown here is derived from an EMBL/GenBank/DDBJ whole genome shotgun (WGS) entry which is preliminary data.</text>
</comment>
<evidence type="ECO:0000313" key="2">
    <source>
        <dbReference type="EMBL" id="NOK36516.1"/>
    </source>
</evidence>
<gene>
    <name evidence="2" type="ORF">HMI49_25235</name>
</gene>
<dbReference type="EMBL" id="JABFJV010000167">
    <property type="protein sequence ID" value="NOK36516.1"/>
    <property type="molecule type" value="Genomic_DNA"/>
</dbReference>
<reference evidence="2 3" key="1">
    <citation type="submission" date="2020-05" db="EMBL/GenBank/DDBJ databases">
        <authorList>
            <person name="Whitworth D."/>
        </authorList>
    </citation>
    <scope>NUCLEOTIDE SEQUENCE [LARGE SCALE GENOMIC DNA]</scope>
    <source>
        <strain evidence="2 3">AB043B</strain>
    </source>
</reference>
<proteinExistence type="predicted"/>
<keyword evidence="3" id="KW-1185">Reference proteome</keyword>
<dbReference type="InterPro" id="IPR011009">
    <property type="entry name" value="Kinase-like_dom_sf"/>
</dbReference>
<feature type="compositionally biased region" description="Basic and acidic residues" evidence="1">
    <location>
        <begin position="328"/>
        <end position="338"/>
    </location>
</feature>
<dbReference type="SUPFAM" id="SSF56112">
    <property type="entry name" value="Protein kinase-like (PK-like)"/>
    <property type="match status" value="1"/>
</dbReference>
<evidence type="ECO:0000313" key="3">
    <source>
        <dbReference type="Proteomes" id="UP000563426"/>
    </source>
</evidence>
<evidence type="ECO:0008006" key="4">
    <source>
        <dbReference type="Google" id="ProtNLM"/>
    </source>
</evidence>
<protein>
    <recommendedName>
        <fullName evidence="4">Tetratricopeptide repeat protein</fullName>
    </recommendedName>
</protein>
<name>A0A7Y4NU51_9BACT</name>
<sequence length="442" mass="49427">MTNDITNTILAELPAGEWANVQILNQPPGMMSLNNWAILAKAKWLRRGGKAAFIKFIIPARIGAGPNTLLVTSHKRLASLHQRLVKLQALGPSIPLVPLLELKLSAKGLLIAMEEVTPLHDCIERGESYDLSLKILQDLDPALSSTPWMHFDICPQNIGITPNGRCTLIDVESFYLESTHRYNVTVPAWKSFRAPYFLAEEVDIGLSAPHEEDEGFFPAELASRKINFEIALTAAECVLGPLPPNRGNITESLVINWANKASSSDPAVSFWKRELLKMVNTRTIPPIATLAQELDTALKAAQPQVAHAPRLTPAPPTSQNIHIPSSDKSNEPAHPKDNTTIDWERDWLLVQPIAHALRTGKLERAQVSEYRRSLELLLEKHPTRRELWNELLLVAISYQKDASGALRIAHEALQNIPNDTELMRQRNIIHSWARDHHNEPSR</sequence>